<dbReference type="Pfam" id="PF16153">
    <property type="entry name" value="DUF4861"/>
    <property type="match status" value="1"/>
</dbReference>
<dbReference type="InterPro" id="IPR032342">
    <property type="entry name" value="DUF4861"/>
</dbReference>
<reference evidence="1 2" key="1">
    <citation type="submission" date="2019-02" db="EMBL/GenBank/DDBJ databases">
        <title>Pedobacter kyonggii whole genome sequence analysis.</title>
        <authorList>
            <person name="Dahal R.H."/>
        </authorList>
    </citation>
    <scope>NUCLEOTIDE SEQUENCE [LARGE SCALE GENOMIC DNA]</scope>
    <source>
        <strain evidence="1 2">K-4-11-1</strain>
    </source>
</reference>
<sequence length="71" mass="7891">MHAGEKVDPSKGALGTAISVNPEQLLSFAEAGNDRYVLIEVKSGKSFTYYAGAAWQGHNFFNKDDTWKDYF</sequence>
<dbReference type="OrthoDB" id="9800230at2"/>
<protein>
    <submittedName>
        <fullName evidence="1">DUF4861 domain-containing protein</fullName>
    </submittedName>
</protein>
<name>A0A4Q9H692_9SPHI</name>
<comment type="caution">
    <text evidence="1">The sequence shown here is derived from an EMBL/GenBank/DDBJ whole genome shotgun (WGS) entry which is preliminary data.</text>
</comment>
<dbReference type="EMBL" id="SIXF01000060">
    <property type="protein sequence ID" value="TBO35930.1"/>
    <property type="molecule type" value="Genomic_DNA"/>
</dbReference>
<evidence type="ECO:0000313" key="2">
    <source>
        <dbReference type="Proteomes" id="UP000291819"/>
    </source>
</evidence>
<organism evidence="1 2">
    <name type="scientific">Pedobacter kyonggii</name>
    <dbReference type="NCBI Taxonomy" id="1926871"/>
    <lineage>
        <taxon>Bacteria</taxon>
        <taxon>Pseudomonadati</taxon>
        <taxon>Bacteroidota</taxon>
        <taxon>Sphingobacteriia</taxon>
        <taxon>Sphingobacteriales</taxon>
        <taxon>Sphingobacteriaceae</taxon>
        <taxon>Pedobacter</taxon>
    </lineage>
</organism>
<keyword evidence="2" id="KW-1185">Reference proteome</keyword>
<accession>A0A4Q9H692</accession>
<proteinExistence type="predicted"/>
<gene>
    <name evidence="1" type="ORF">EYS08_25475</name>
</gene>
<dbReference type="Proteomes" id="UP000291819">
    <property type="component" value="Unassembled WGS sequence"/>
</dbReference>
<dbReference type="AlphaFoldDB" id="A0A4Q9H692"/>
<evidence type="ECO:0000313" key="1">
    <source>
        <dbReference type="EMBL" id="TBO35930.1"/>
    </source>
</evidence>